<keyword evidence="2" id="KW-1185">Reference proteome</keyword>
<gene>
    <name evidence="1" type="ORF">H8709_08475</name>
</gene>
<protein>
    <submittedName>
        <fullName evidence="1">YabP/YqfC family sporulation protein</fullName>
    </submittedName>
</protein>
<dbReference type="EMBL" id="JACRTC010000005">
    <property type="protein sequence ID" value="MBC8570861.1"/>
    <property type="molecule type" value="Genomic_DNA"/>
</dbReference>
<accession>A0A926EF01</accession>
<dbReference type="Pfam" id="PF07873">
    <property type="entry name" value="YabP"/>
    <property type="match status" value="1"/>
</dbReference>
<dbReference type="Proteomes" id="UP000660861">
    <property type="component" value="Unassembled WGS sequence"/>
</dbReference>
<evidence type="ECO:0000313" key="1">
    <source>
        <dbReference type="EMBL" id="MBC8570861.1"/>
    </source>
</evidence>
<comment type="caution">
    <text evidence="1">The sequence shown here is derived from an EMBL/GenBank/DDBJ whole genome shotgun (WGS) entry which is preliminary data.</text>
</comment>
<organism evidence="1 2">
    <name type="scientific">Zongyangia hominis</name>
    <dbReference type="NCBI Taxonomy" id="2763677"/>
    <lineage>
        <taxon>Bacteria</taxon>
        <taxon>Bacillati</taxon>
        <taxon>Bacillota</taxon>
        <taxon>Clostridia</taxon>
        <taxon>Eubacteriales</taxon>
        <taxon>Oscillospiraceae</taxon>
        <taxon>Zongyangia</taxon>
    </lineage>
</organism>
<dbReference type="InterPro" id="IPR022476">
    <property type="entry name" value="Spore_YabP/YqfC"/>
</dbReference>
<reference evidence="1" key="1">
    <citation type="submission" date="2020-08" db="EMBL/GenBank/DDBJ databases">
        <title>Genome public.</title>
        <authorList>
            <person name="Liu C."/>
            <person name="Sun Q."/>
        </authorList>
    </citation>
    <scope>NUCLEOTIDE SEQUENCE</scope>
    <source>
        <strain evidence="1">NSJ-54</strain>
    </source>
</reference>
<proteinExistence type="predicted"/>
<evidence type="ECO:0000313" key="2">
    <source>
        <dbReference type="Proteomes" id="UP000660861"/>
    </source>
</evidence>
<dbReference type="AlphaFoldDB" id="A0A926EF01"/>
<name>A0A926EF01_9FIRM</name>
<sequence length="107" mass="12180">MLRREKQRNRRPLPPEKEIKPKVTTKVAKVIGVPEDAFSALPQIELSGNREAVVEGCQGILEYDENVIRLSLGRMMLRFCGRNLQLRCMAAESVVVEGYIMSMEFLT</sequence>